<dbReference type="EMBL" id="CP058909">
    <property type="protein sequence ID" value="QLH82501.1"/>
    <property type="molecule type" value="Genomic_DNA"/>
</dbReference>
<dbReference type="Proteomes" id="UP000509346">
    <property type="component" value="Chromosome"/>
</dbReference>
<evidence type="ECO:0000313" key="2">
    <source>
        <dbReference type="EMBL" id="QLH82501.1"/>
    </source>
</evidence>
<dbReference type="KEGG" id="hpel:HZS54_12840"/>
<keyword evidence="3" id="KW-1185">Reference proteome</keyword>
<dbReference type="EMBL" id="CP058909">
    <property type="protein sequence ID" value="QLH82445.1"/>
    <property type="molecule type" value="Genomic_DNA"/>
</dbReference>
<sequence length="144" mass="16019">MNADKRVRGLARNRADNFDATILHNRVSEQVRGSHTTEDDLTRLVELAESCYQFSADRGESVSDDEVASAAFGAAEELNDRIDDLVDVQVARACAEIVTEAPEWTDHWDEEEIADAVHEAREWLQLHEAAAERAGVLEEVQADA</sequence>
<proteinExistence type="predicted"/>
<dbReference type="GeneID" id="56083552"/>
<accession>A0A7D5P9C4</accession>
<dbReference type="AlphaFoldDB" id="A0A7D5P9C4"/>
<gene>
    <name evidence="1" type="ORF">HZS54_12840</name>
    <name evidence="2" type="ORF">HZS54_13145</name>
</gene>
<organism evidence="2 3">
    <name type="scientific">Halosimplex pelagicum</name>
    <dbReference type="NCBI Taxonomy" id="869886"/>
    <lineage>
        <taxon>Archaea</taxon>
        <taxon>Methanobacteriati</taxon>
        <taxon>Methanobacteriota</taxon>
        <taxon>Stenosarchaea group</taxon>
        <taxon>Halobacteria</taxon>
        <taxon>Halobacteriales</taxon>
        <taxon>Haloarculaceae</taxon>
        <taxon>Halosimplex</taxon>
    </lineage>
</organism>
<protein>
    <submittedName>
        <fullName evidence="2">Uncharacterized protein</fullName>
    </submittedName>
</protein>
<evidence type="ECO:0000313" key="3">
    <source>
        <dbReference type="Proteomes" id="UP000509346"/>
    </source>
</evidence>
<dbReference type="RefSeq" id="WP_179917596.1">
    <property type="nucleotide sequence ID" value="NZ_CP058909.1"/>
</dbReference>
<reference evidence="2 3" key="1">
    <citation type="submission" date="2020-07" db="EMBL/GenBank/DDBJ databases">
        <title>Halosimplex litoreum sp. nov. and Halosimplex rubrum sp. nov., isolated from different salt environments.</title>
        <authorList>
            <person name="Cui H."/>
        </authorList>
    </citation>
    <scope>NUCLEOTIDE SEQUENCE [LARGE SCALE GENOMIC DNA]</scope>
    <source>
        <strain evidence="2 3">R2</strain>
    </source>
</reference>
<dbReference type="OrthoDB" id="203526at2157"/>
<dbReference type="KEGG" id="hpel:HZS54_13145"/>
<name>A0A7D5P9C4_9EURY</name>
<evidence type="ECO:0000313" key="1">
    <source>
        <dbReference type="EMBL" id="QLH82445.1"/>
    </source>
</evidence>